<feature type="binding site" evidence="1">
    <location>
        <position position="185"/>
    </location>
    <ligand>
        <name>Zn(2+)</name>
        <dbReference type="ChEBI" id="CHEBI:29105"/>
    </ligand>
</feature>
<dbReference type="STRING" id="1160509.A0A3N4IS01"/>
<feature type="region of interest" description="Disordered" evidence="2">
    <location>
        <begin position="1"/>
        <end position="85"/>
    </location>
</feature>
<feature type="compositionally biased region" description="Basic and acidic residues" evidence="2">
    <location>
        <begin position="314"/>
        <end position="330"/>
    </location>
</feature>
<gene>
    <name evidence="3" type="ORF">BJ508DRAFT_320530</name>
</gene>
<feature type="compositionally biased region" description="Basic and acidic residues" evidence="2">
    <location>
        <begin position="478"/>
        <end position="502"/>
    </location>
</feature>
<dbReference type="Gene3D" id="1.20.140.30">
    <property type="entry name" value="MOB kinase activator"/>
    <property type="match status" value="1"/>
</dbReference>
<feature type="compositionally biased region" description="Pro residues" evidence="2">
    <location>
        <begin position="10"/>
        <end position="21"/>
    </location>
</feature>
<feature type="compositionally biased region" description="Polar residues" evidence="2">
    <location>
        <begin position="109"/>
        <end position="122"/>
    </location>
</feature>
<proteinExistence type="predicted"/>
<dbReference type="InterPro" id="IPR005301">
    <property type="entry name" value="MOB_kinase_act_fam"/>
</dbReference>
<feature type="binding site" evidence="1">
    <location>
        <position position="261"/>
    </location>
    <ligand>
        <name>Zn(2+)</name>
        <dbReference type="ChEBI" id="CHEBI:29105"/>
    </ligand>
</feature>
<dbReference type="Pfam" id="PF03637">
    <property type="entry name" value="Mob1_phocein"/>
    <property type="match status" value="1"/>
</dbReference>
<keyword evidence="4" id="KW-1185">Reference proteome</keyword>
<dbReference type="SMART" id="SM01388">
    <property type="entry name" value="Mob1_phocein"/>
    <property type="match status" value="1"/>
</dbReference>
<feature type="compositionally biased region" description="Acidic residues" evidence="2">
    <location>
        <begin position="460"/>
        <end position="475"/>
    </location>
</feature>
<feature type="region of interest" description="Disordered" evidence="2">
    <location>
        <begin position="109"/>
        <end position="145"/>
    </location>
</feature>
<feature type="binding site" evidence="1">
    <location>
        <position position="180"/>
    </location>
    <ligand>
        <name>Zn(2+)</name>
        <dbReference type="ChEBI" id="CHEBI:29105"/>
    </ligand>
</feature>
<evidence type="ECO:0000256" key="2">
    <source>
        <dbReference type="SAM" id="MobiDB-lite"/>
    </source>
</evidence>
<feature type="compositionally biased region" description="Basic and acidic residues" evidence="2">
    <location>
        <begin position="515"/>
        <end position="569"/>
    </location>
</feature>
<feature type="compositionally biased region" description="Basic and acidic residues" evidence="2">
    <location>
        <begin position="408"/>
        <end position="428"/>
    </location>
</feature>
<feature type="compositionally biased region" description="Low complexity" evidence="2">
    <location>
        <begin position="46"/>
        <end position="64"/>
    </location>
</feature>
<keyword evidence="1" id="KW-0479">Metal-binding</keyword>
<dbReference type="SUPFAM" id="SSF101152">
    <property type="entry name" value="Mob1/phocein"/>
    <property type="match status" value="1"/>
</dbReference>
<dbReference type="AlphaFoldDB" id="A0A3N4IS01"/>
<feature type="binding site" evidence="1">
    <location>
        <position position="256"/>
    </location>
    <ligand>
        <name>Zn(2+)</name>
        <dbReference type="ChEBI" id="CHEBI:29105"/>
    </ligand>
</feature>
<name>A0A3N4IS01_ASCIM</name>
<dbReference type="PANTHER" id="PTHR22599">
    <property type="entry name" value="MPS ONE BINDER KINASE ACTIVATOR-LIKE MOB"/>
    <property type="match status" value="1"/>
</dbReference>
<evidence type="ECO:0000313" key="3">
    <source>
        <dbReference type="EMBL" id="RPA87518.1"/>
    </source>
</evidence>
<accession>A0A3N4IS01</accession>
<feature type="compositionally biased region" description="Acidic residues" evidence="2">
    <location>
        <begin position="374"/>
        <end position="400"/>
    </location>
</feature>
<dbReference type="OrthoDB" id="10262609at2759"/>
<dbReference type="Proteomes" id="UP000275078">
    <property type="component" value="Unassembled WGS sequence"/>
</dbReference>
<protein>
    <submittedName>
        <fullName evidence="3">Mob1/phocein</fullName>
    </submittedName>
</protein>
<reference evidence="3 4" key="1">
    <citation type="journal article" date="2018" name="Nat. Ecol. Evol.">
        <title>Pezizomycetes genomes reveal the molecular basis of ectomycorrhizal truffle lifestyle.</title>
        <authorList>
            <person name="Murat C."/>
            <person name="Payen T."/>
            <person name="Noel B."/>
            <person name="Kuo A."/>
            <person name="Morin E."/>
            <person name="Chen J."/>
            <person name="Kohler A."/>
            <person name="Krizsan K."/>
            <person name="Balestrini R."/>
            <person name="Da Silva C."/>
            <person name="Montanini B."/>
            <person name="Hainaut M."/>
            <person name="Levati E."/>
            <person name="Barry K.W."/>
            <person name="Belfiori B."/>
            <person name="Cichocki N."/>
            <person name="Clum A."/>
            <person name="Dockter R.B."/>
            <person name="Fauchery L."/>
            <person name="Guy J."/>
            <person name="Iotti M."/>
            <person name="Le Tacon F."/>
            <person name="Lindquist E.A."/>
            <person name="Lipzen A."/>
            <person name="Malagnac F."/>
            <person name="Mello A."/>
            <person name="Molinier V."/>
            <person name="Miyauchi S."/>
            <person name="Poulain J."/>
            <person name="Riccioni C."/>
            <person name="Rubini A."/>
            <person name="Sitrit Y."/>
            <person name="Splivallo R."/>
            <person name="Traeger S."/>
            <person name="Wang M."/>
            <person name="Zifcakova L."/>
            <person name="Wipf D."/>
            <person name="Zambonelli A."/>
            <person name="Paolocci F."/>
            <person name="Nowrousian M."/>
            <person name="Ottonello S."/>
            <person name="Baldrian P."/>
            <person name="Spatafora J.W."/>
            <person name="Henrissat B."/>
            <person name="Nagy L.G."/>
            <person name="Aury J.M."/>
            <person name="Wincker P."/>
            <person name="Grigoriev I.V."/>
            <person name="Bonfante P."/>
            <person name="Martin F.M."/>
        </authorList>
    </citation>
    <scope>NUCLEOTIDE SEQUENCE [LARGE SCALE GENOMIC DNA]</scope>
    <source>
        <strain evidence="3 4">RN42</strain>
    </source>
</reference>
<feature type="compositionally biased region" description="Acidic residues" evidence="2">
    <location>
        <begin position="336"/>
        <end position="354"/>
    </location>
</feature>
<dbReference type="InterPro" id="IPR036703">
    <property type="entry name" value="MOB_kinase_act_sf"/>
</dbReference>
<organism evidence="3 4">
    <name type="scientific">Ascobolus immersus RN42</name>
    <dbReference type="NCBI Taxonomy" id="1160509"/>
    <lineage>
        <taxon>Eukaryota</taxon>
        <taxon>Fungi</taxon>
        <taxon>Dikarya</taxon>
        <taxon>Ascomycota</taxon>
        <taxon>Pezizomycotina</taxon>
        <taxon>Pezizomycetes</taxon>
        <taxon>Pezizales</taxon>
        <taxon>Ascobolaceae</taxon>
        <taxon>Ascobolus</taxon>
    </lineage>
</organism>
<evidence type="ECO:0000256" key="1">
    <source>
        <dbReference type="PIRSR" id="PIRSR605301-1"/>
    </source>
</evidence>
<dbReference type="EMBL" id="ML119646">
    <property type="protein sequence ID" value="RPA87518.1"/>
    <property type="molecule type" value="Genomic_DNA"/>
</dbReference>
<keyword evidence="1" id="KW-0862">Zinc</keyword>
<sequence length="583" mass="64496">MAAASTQNPPKSPRLPSPPPFAENQIEPSHPTVASEPPTSPARNPKSNGSLPSTKSSTSPTSNKYATVRRIRPGTKSAEISTGPPLVPLSELDSAFQLQEHLASLLASRTNRLPSSSSTAPNGTAPEDTPDHTVPLSRLDCESISNPPDGVDPKLWCYELTRRLTRDLNILVVALIQDGCTVQSCPEMRAGEWQYLCAAHDQPQPCCAIEYITHTLDHAAMVLCSTKYFPSRLSMTTSGNKQLSSIFRRLYRIFAHAWFQHRNVFWTVELEYGLYLFFKTASERFSLIPEDTLTIPREAEDLDGMLAEQRLVHDTITSERRNPNGRELHDFGSNSTDDDDSDSDSDSDDVDPETAAETRAQEAEEADLGNGVPEGEEEDEGNPFDDDSSSIDDSSEDEDSPATVAATAREDVKAEQKEAETEDTKAVDEGPPAPDVKKDVEEQDEEALEPELVKPKGSFLDDDDIEGNAEVEELLDSFLKDDQKEQVKPVEAEKQDGKKEETPSAVELDETEPTVEVKVEEETKPEAEVNEKTEIEETISEKQDDSEAEKQEKDETDDSKESDKKKEDTVKDDEEEKAPEGKQ</sequence>
<feature type="region of interest" description="Disordered" evidence="2">
    <location>
        <begin position="314"/>
        <end position="583"/>
    </location>
</feature>
<evidence type="ECO:0000313" key="4">
    <source>
        <dbReference type="Proteomes" id="UP000275078"/>
    </source>
</evidence>